<accession>A0A6J7IFM6</accession>
<gene>
    <name evidence="2" type="ORF">UFOPK3720_00657</name>
</gene>
<evidence type="ECO:0000256" key="1">
    <source>
        <dbReference type="SAM" id="MobiDB-lite"/>
    </source>
</evidence>
<evidence type="ECO:0000313" key="2">
    <source>
        <dbReference type="EMBL" id="CAB4929769.1"/>
    </source>
</evidence>
<feature type="region of interest" description="Disordered" evidence="1">
    <location>
        <begin position="31"/>
        <end position="86"/>
    </location>
</feature>
<sequence>MMRSDLKVLTVGLMLVAVGVAGCSSTTAGSSGAVQDDASVSSASAGPAPSPSASSASADASPGSASPSGLPVESETALPGAVGPILNSPTPAPANGVCDEGQTYACGDIGPGGGVVFYSSSTSFECGAGMSSTCNFLEVAPNGWNGKLVNCPGSGTGLVQTSCGGSNPQTSDYGSQGAGTGRGYGYCTGMGEKNVIADASGTAIGTGYANTTAMVGNCKNDDAGSLARNYRGGGLSDWSLPSLDEINALYVYPNRDAIGGFSSANYWSSSQASGKDASKHAYGENFYEGYQDSSNLKSYTVGVRPVRAF</sequence>
<dbReference type="PROSITE" id="PS51257">
    <property type="entry name" value="PROKAR_LIPOPROTEIN"/>
    <property type="match status" value="1"/>
</dbReference>
<dbReference type="AlphaFoldDB" id="A0A6J7IFM6"/>
<organism evidence="2">
    <name type="scientific">freshwater metagenome</name>
    <dbReference type="NCBI Taxonomy" id="449393"/>
    <lineage>
        <taxon>unclassified sequences</taxon>
        <taxon>metagenomes</taxon>
        <taxon>ecological metagenomes</taxon>
    </lineage>
</organism>
<reference evidence="2" key="1">
    <citation type="submission" date="2020-05" db="EMBL/GenBank/DDBJ databases">
        <authorList>
            <person name="Chiriac C."/>
            <person name="Salcher M."/>
            <person name="Ghai R."/>
            <person name="Kavagutti S V."/>
        </authorList>
    </citation>
    <scope>NUCLEOTIDE SEQUENCE</scope>
</reference>
<feature type="compositionally biased region" description="Low complexity" evidence="1">
    <location>
        <begin position="31"/>
        <end position="69"/>
    </location>
</feature>
<proteinExistence type="predicted"/>
<protein>
    <submittedName>
        <fullName evidence="2">Unannotated protein</fullName>
    </submittedName>
</protein>
<name>A0A6J7IFM6_9ZZZZ</name>
<dbReference type="EMBL" id="CAFBNB010000101">
    <property type="protein sequence ID" value="CAB4929769.1"/>
    <property type="molecule type" value="Genomic_DNA"/>
</dbReference>